<keyword evidence="3" id="KW-1185">Reference proteome</keyword>
<name>A0ABU4KFW7_9ACTN</name>
<sequence>MLLLTGVAGCGSPTETPPTTPTSRATSTATPAPATPPRMILRAKDDPTAALLAALPGALVVTDTNCVAAKSSLDGRVVPLSWGYGWTARIENGKAVVYEPDGKVFAKEGEKVTLGGGTSGKYADHPCAAGHQVFAVNNAATDSGG</sequence>
<proteinExistence type="predicted"/>
<evidence type="ECO:0000313" key="3">
    <source>
        <dbReference type="Proteomes" id="UP001278571"/>
    </source>
</evidence>
<dbReference type="EMBL" id="JAWJZF010000503">
    <property type="protein sequence ID" value="MDX2296622.1"/>
    <property type="molecule type" value="Genomic_DNA"/>
</dbReference>
<organism evidence="2 3">
    <name type="scientific">Streptomyces roseolus</name>
    <dbReference type="NCBI Taxonomy" id="67358"/>
    <lineage>
        <taxon>Bacteria</taxon>
        <taxon>Bacillati</taxon>
        <taxon>Actinomycetota</taxon>
        <taxon>Actinomycetes</taxon>
        <taxon>Kitasatosporales</taxon>
        <taxon>Streptomycetaceae</taxon>
        <taxon>Streptomyces</taxon>
    </lineage>
</organism>
<feature type="region of interest" description="Disordered" evidence="1">
    <location>
        <begin position="1"/>
        <end position="38"/>
    </location>
</feature>
<evidence type="ECO:0008006" key="4">
    <source>
        <dbReference type="Google" id="ProtNLM"/>
    </source>
</evidence>
<comment type="caution">
    <text evidence="2">The sequence shown here is derived from an EMBL/GenBank/DDBJ whole genome shotgun (WGS) entry which is preliminary data.</text>
</comment>
<evidence type="ECO:0000313" key="2">
    <source>
        <dbReference type="EMBL" id="MDX2296622.1"/>
    </source>
</evidence>
<reference evidence="2 3" key="1">
    <citation type="submission" date="2023-10" db="EMBL/GenBank/DDBJ databases">
        <authorList>
            <person name="Wang X.X."/>
        </authorList>
    </citation>
    <scope>NUCLEOTIDE SEQUENCE [LARGE SCALE GENOMIC DNA]</scope>
    <source>
        <strain evidence="2 3">NBRC 12816</strain>
    </source>
</reference>
<feature type="compositionally biased region" description="Low complexity" evidence="1">
    <location>
        <begin position="21"/>
        <end position="32"/>
    </location>
</feature>
<accession>A0ABU4KFW7</accession>
<dbReference type="Proteomes" id="UP001278571">
    <property type="component" value="Unassembled WGS sequence"/>
</dbReference>
<protein>
    <recommendedName>
        <fullName evidence="4">Lipoprotein</fullName>
    </recommendedName>
</protein>
<dbReference type="RefSeq" id="WP_319012788.1">
    <property type="nucleotide sequence ID" value="NZ_JAWJZF010000503.1"/>
</dbReference>
<gene>
    <name evidence="2" type="ORF">R2363_31165</name>
</gene>
<evidence type="ECO:0000256" key="1">
    <source>
        <dbReference type="SAM" id="MobiDB-lite"/>
    </source>
</evidence>